<protein>
    <submittedName>
        <fullName evidence="3">Uncharacterized protein</fullName>
    </submittedName>
</protein>
<dbReference type="RefSeq" id="WP_006970184.1">
    <property type="nucleotide sequence ID" value="NZ_ABCS01000009.1"/>
</dbReference>
<dbReference type="Proteomes" id="UP000005801">
    <property type="component" value="Unassembled WGS sequence"/>
</dbReference>
<evidence type="ECO:0000256" key="2">
    <source>
        <dbReference type="SAM" id="SignalP"/>
    </source>
</evidence>
<feature type="region of interest" description="Disordered" evidence="1">
    <location>
        <begin position="111"/>
        <end position="206"/>
    </location>
</feature>
<dbReference type="OrthoDB" id="5532665at2"/>
<evidence type="ECO:0000313" key="3">
    <source>
        <dbReference type="EMBL" id="EDM80581.1"/>
    </source>
</evidence>
<keyword evidence="4" id="KW-1185">Reference proteome</keyword>
<accession>A6G0D5</accession>
<dbReference type="STRING" id="391625.PPSIR1_36849"/>
<feature type="chain" id="PRO_5002693490" evidence="2">
    <location>
        <begin position="32"/>
        <end position="230"/>
    </location>
</feature>
<evidence type="ECO:0000256" key="1">
    <source>
        <dbReference type="SAM" id="MobiDB-lite"/>
    </source>
</evidence>
<dbReference type="AlphaFoldDB" id="A6G0D5"/>
<comment type="caution">
    <text evidence="3">The sequence shown here is derived from an EMBL/GenBank/DDBJ whole genome shotgun (WGS) entry which is preliminary data.</text>
</comment>
<keyword evidence="2" id="KW-0732">Signal</keyword>
<organism evidence="3 4">
    <name type="scientific">Plesiocystis pacifica SIR-1</name>
    <dbReference type="NCBI Taxonomy" id="391625"/>
    <lineage>
        <taxon>Bacteria</taxon>
        <taxon>Pseudomonadati</taxon>
        <taxon>Myxococcota</taxon>
        <taxon>Polyangia</taxon>
        <taxon>Nannocystales</taxon>
        <taxon>Nannocystaceae</taxon>
        <taxon>Plesiocystis</taxon>
    </lineage>
</organism>
<feature type="signal peptide" evidence="2">
    <location>
        <begin position="1"/>
        <end position="31"/>
    </location>
</feature>
<evidence type="ECO:0000313" key="4">
    <source>
        <dbReference type="Proteomes" id="UP000005801"/>
    </source>
</evidence>
<reference evidence="3 4" key="1">
    <citation type="submission" date="2007-06" db="EMBL/GenBank/DDBJ databases">
        <authorList>
            <person name="Shimkets L."/>
            <person name="Ferriera S."/>
            <person name="Johnson J."/>
            <person name="Kravitz S."/>
            <person name="Beeson K."/>
            <person name="Sutton G."/>
            <person name="Rogers Y.-H."/>
            <person name="Friedman R."/>
            <person name="Frazier M."/>
            <person name="Venter J.C."/>
        </authorList>
    </citation>
    <scope>NUCLEOTIDE SEQUENCE [LARGE SCALE GENOMIC DNA]</scope>
    <source>
        <strain evidence="3 4">SIR-1</strain>
    </source>
</reference>
<sequence>MRLPFASRVRFFAALALAVPAAMAISVAAQAETTGEEPSMVYILSPSEGEHFPDAPATIDVELSVWSSWVDEGIDEVELYIDGALIATQSCSSGCTFEGIVVEEGEHLIHVDGGADTDSNTIYVGGEPPEMETGEEDTTGGEEDTTGGEEEESGAEDTTGGEEEESGGEGEEESAGGEDEYGEDTGGAANDEMGDPASRGCSANGEVPAPWIALGFACLLLIPAWRRGEG</sequence>
<proteinExistence type="predicted"/>
<feature type="compositionally biased region" description="Acidic residues" evidence="1">
    <location>
        <begin position="129"/>
        <end position="183"/>
    </location>
</feature>
<dbReference type="EMBL" id="ABCS01000009">
    <property type="protein sequence ID" value="EDM80581.1"/>
    <property type="molecule type" value="Genomic_DNA"/>
</dbReference>
<gene>
    <name evidence="3" type="ORF">PPSIR1_36849</name>
</gene>
<name>A6G0D5_9BACT</name>